<dbReference type="PANTHER" id="PTHR12400">
    <property type="entry name" value="INOSITOL POLYPHOSPHATE KINASE"/>
    <property type="match status" value="1"/>
</dbReference>
<dbReference type="Ensembl" id="ENSCCRT00000137533.1">
    <property type="protein sequence ID" value="ENSCCRP00000154519.1"/>
    <property type="gene ID" value="ENSCCRG00000053335.1"/>
</dbReference>
<feature type="compositionally biased region" description="Gly residues" evidence="5">
    <location>
        <begin position="25"/>
        <end position="36"/>
    </location>
</feature>
<dbReference type="InterPro" id="IPR038286">
    <property type="entry name" value="IPK_sf"/>
</dbReference>
<feature type="region of interest" description="Disordered" evidence="5">
    <location>
        <begin position="18"/>
        <end position="39"/>
    </location>
</feature>
<dbReference type="Proteomes" id="UP001108240">
    <property type="component" value="Unplaced"/>
</dbReference>
<dbReference type="GO" id="GO:0032958">
    <property type="term" value="P:inositol phosphate biosynthetic process"/>
    <property type="evidence" value="ECO:0007669"/>
    <property type="project" value="InterPro"/>
</dbReference>
<keyword evidence="7" id="KW-1185">Reference proteome</keyword>
<feature type="compositionally biased region" description="Low complexity" evidence="5">
    <location>
        <begin position="105"/>
        <end position="115"/>
    </location>
</feature>
<organism evidence="6 7">
    <name type="scientific">Cyprinus carpio carpio</name>
    <dbReference type="NCBI Taxonomy" id="630221"/>
    <lineage>
        <taxon>Eukaryota</taxon>
        <taxon>Metazoa</taxon>
        <taxon>Chordata</taxon>
        <taxon>Craniata</taxon>
        <taxon>Vertebrata</taxon>
        <taxon>Euteleostomi</taxon>
        <taxon>Actinopterygii</taxon>
        <taxon>Neopterygii</taxon>
        <taxon>Teleostei</taxon>
        <taxon>Ostariophysi</taxon>
        <taxon>Cypriniformes</taxon>
        <taxon>Cyprinidae</taxon>
        <taxon>Cyprininae</taxon>
        <taxon>Cyprinus</taxon>
    </lineage>
</organism>
<dbReference type="PANTHER" id="PTHR12400:SF55">
    <property type="entry name" value="INOSITOL-TRISPHOSPHATE 3-KINASE A"/>
    <property type="match status" value="1"/>
</dbReference>
<dbReference type="AlphaFoldDB" id="A0A9J8B9T6"/>
<dbReference type="Pfam" id="PF03770">
    <property type="entry name" value="IPK"/>
    <property type="match status" value="1"/>
</dbReference>
<dbReference type="Gene3D" id="3.30.470.160">
    <property type="entry name" value="Inositol polyphosphate kinase"/>
    <property type="match status" value="2"/>
</dbReference>
<dbReference type="GO" id="GO:0005737">
    <property type="term" value="C:cytoplasm"/>
    <property type="evidence" value="ECO:0007669"/>
    <property type="project" value="TreeGrafter"/>
</dbReference>
<keyword evidence="2 4" id="KW-0808">Transferase</keyword>
<evidence type="ECO:0000313" key="6">
    <source>
        <dbReference type="Ensembl" id="ENSCCRP00000154519.1"/>
    </source>
</evidence>
<comment type="similarity">
    <text evidence="1 4">Belongs to the inositol phosphokinase (IPK) family.</text>
</comment>
<dbReference type="InterPro" id="IPR005522">
    <property type="entry name" value="IPK"/>
</dbReference>
<name>A0A9J8B9T6_CYPCA</name>
<reference evidence="6" key="1">
    <citation type="submission" date="2025-08" db="UniProtKB">
        <authorList>
            <consortium name="Ensembl"/>
        </authorList>
    </citation>
    <scope>IDENTIFICATION</scope>
</reference>
<protein>
    <recommendedName>
        <fullName evidence="4">Kinase</fullName>
        <ecNumber evidence="4">2.7.-.-</ecNumber>
    </recommendedName>
</protein>
<keyword evidence="3 4" id="KW-0418">Kinase</keyword>
<evidence type="ECO:0000256" key="1">
    <source>
        <dbReference type="ARBA" id="ARBA00007374"/>
    </source>
</evidence>
<proteinExistence type="inferred from homology"/>
<dbReference type="OMA" id="FCKERRT"/>
<dbReference type="GeneTree" id="ENSGT00940000166410"/>
<sequence>MPKQRRRRSLRVAVFSRSSPVCDGSGRGGGGGGGRAGNFSSTEICDDQAQMAEQFSGQAGCLSDGKPGRGCLVPQVTITSDGDSREITEEDLEEEVNGRLRRKLSNSSISSNGSSTALDESEDDILSDNETKSKGIVTLEHLGDSVDSGEQSNAWWKLKTIVNCPLLTSQRRRLSWVQLAGHKGSFKAGDEGSILKKFSENEKLCFERLKEDALHSFVPSYYGVVERDGELFLKMKDLLAEFDLPNVMDCKMGVSHANMLCMAGSLPAETPVLVVGLHPVRVMGGAHEERERPSYNNNNHFLCTRSQNLDAHLVRQTQGVPEGFLLTHILLHAERHFVQGVPLLTQEVKTYLEDELVRARVKPKLREDLYNKMLEVDSEAPTVEEKKQKAVTKPRYMQWRESLSSTNTLGFRIEGIKRGETCNTDFKKTRSKEDVIQVFKDFVEGNKNITNSYITRLEDIKQALKASEFFNKHEVIGSSLLFIHDHTERAEVWLIDFGKTTPLLDGQNLDHYRPWEEGNREDGYLLGLDNLLQTLSSLARE</sequence>
<evidence type="ECO:0000313" key="7">
    <source>
        <dbReference type="Proteomes" id="UP001108240"/>
    </source>
</evidence>
<reference evidence="6" key="2">
    <citation type="submission" date="2025-09" db="UniProtKB">
        <authorList>
            <consortium name="Ensembl"/>
        </authorList>
    </citation>
    <scope>IDENTIFICATION</scope>
</reference>
<dbReference type="GO" id="GO:0000828">
    <property type="term" value="F:inositol hexakisphosphate kinase activity"/>
    <property type="evidence" value="ECO:0007669"/>
    <property type="project" value="TreeGrafter"/>
</dbReference>
<feature type="region of interest" description="Disordered" evidence="5">
    <location>
        <begin position="105"/>
        <end position="125"/>
    </location>
</feature>
<accession>A0A9J8B9T6</accession>
<dbReference type="GO" id="GO:0046854">
    <property type="term" value="P:phosphatidylinositol phosphate biosynthetic process"/>
    <property type="evidence" value="ECO:0007669"/>
    <property type="project" value="TreeGrafter"/>
</dbReference>
<evidence type="ECO:0000256" key="4">
    <source>
        <dbReference type="RuleBase" id="RU363090"/>
    </source>
</evidence>
<evidence type="ECO:0000256" key="2">
    <source>
        <dbReference type="ARBA" id="ARBA00022679"/>
    </source>
</evidence>
<dbReference type="EC" id="2.7.-.-" evidence="4"/>
<dbReference type="SUPFAM" id="SSF56104">
    <property type="entry name" value="SAICAR synthase-like"/>
    <property type="match status" value="2"/>
</dbReference>
<dbReference type="GO" id="GO:0005634">
    <property type="term" value="C:nucleus"/>
    <property type="evidence" value="ECO:0007669"/>
    <property type="project" value="TreeGrafter"/>
</dbReference>
<evidence type="ECO:0000256" key="3">
    <source>
        <dbReference type="ARBA" id="ARBA00022777"/>
    </source>
</evidence>
<evidence type="ECO:0000256" key="5">
    <source>
        <dbReference type="SAM" id="MobiDB-lite"/>
    </source>
</evidence>